<dbReference type="SMART" id="SM00345">
    <property type="entry name" value="HTH_GNTR"/>
    <property type="match status" value="1"/>
</dbReference>
<dbReference type="PROSITE" id="PS50949">
    <property type="entry name" value="HTH_GNTR"/>
    <property type="match status" value="1"/>
</dbReference>
<protein>
    <recommendedName>
        <fullName evidence="4">HTH gntR-type domain-containing protein</fullName>
    </recommendedName>
</protein>
<dbReference type="EMBL" id="NBWZ01000001">
    <property type="protein sequence ID" value="RFA08232.1"/>
    <property type="molecule type" value="Genomic_DNA"/>
</dbReference>
<dbReference type="InterPro" id="IPR050679">
    <property type="entry name" value="Bact_HTH_transcr_reg"/>
</dbReference>
<dbReference type="Gene3D" id="3.40.1410.10">
    <property type="entry name" value="Chorismate lyase-like"/>
    <property type="match status" value="1"/>
</dbReference>
<dbReference type="SUPFAM" id="SSF46785">
    <property type="entry name" value="Winged helix' DNA-binding domain"/>
    <property type="match status" value="1"/>
</dbReference>
<reference evidence="5 6" key="1">
    <citation type="submission" date="2017-04" db="EMBL/GenBank/DDBJ databases">
        <title>Comparative genome analysis of Subtercola boreus.</title>
        <authorList>
            <person name="Cho Y.-J."/>
            <person name="Cho A."/>
            <person name="Kim O.-S."/>
            <person name="Lee J.-I."/>
        </authorList>
    </citation>
    <scope>NUCLEOTIDE SEQUENCE [LARGE SCALE GENOMIC DNA]</scope>
    <source>
        <strain evidence="5 6">K300</strain>
    </source>
</reference>
<name>A0A3E0VE99_9MICO</name>
<dbReference type="Proteomes" id="UP000256486">
    <property type="component" value="Unassembled WGS sequence"/>
</dbReference>
<sequence>MRATVVLGSGLMLLPHGGRGERGEARVVGRASGPLSILPCRTGRGTWNVVGAMRVFASAGCPIRPLIRASSRRRSAQAESYDSDTSSTQGSRMLLSMNIYREVALTREAGFRTVRGPIRERQPLAMSSRRAYLLIRSAIRSGQFDLGEQLEERRLVDSLHLSRTAVRLALGELTAEGVLARRPRVGTIVSRRPTSIALPDASVPPGDLRRVSSGELALGWPFAGRIDLPGGVARVVVDVIHVDGDPVGVRTLYTDVTVEEHANTSSGLTVEAEFERRYGEAPARTESASEAISCDHRVGALLGLADAFSAVLLWRETVLFGRDGVPRMLFHTQYRGDRIAFSSSVAVPKAA</sequence>
<dbReference type="InterPro" id="IPR028978">
    <property type="entry name" value="Chorismate_lyase_/UTRA_dom_sf"/>
</dbReference>
<evidence type="ECO:0000313" key="6">
    <source>
        <dbReference type="Proteomes" id="UP000256486"/>
    </source>
</evidence>
<evidence type="ECO:0000256" key="1">
    <source>
        <dbReference type="ARBA" id="ARBA00023015"/>
    </source>
</evidence>
<proteinExistence type="predicted"/>
<evidence type="ECO:0000259" key="4">
    <source>
        <dbReference type="PROSITE" id="PS50949"/>
    </source>
</evidence>
<dbReference type="GO" id="GO:0003700">
    <property type="term" value="F:DNA-binding transcription factor activity"/>
    <property type="evidence" value="ECO:0007669"/>
    <property type="project" value="InterPro"/>
</dbReference>
<dbReference type="PANTHER" id="PTHR44846">
    <property type="entry name" value="MANNOSYL-D-GLYCERATE TRANSPORT/METABOLISM SYSTEM REPRESSOR MNGR-RELATED"/>
    <property type="match status" value="1"/>
</dbReference>
<dbReference type="InterPro" id="IPR036390">
    <property type="entry name" value="WH_DNA-bd_sf"/>
</dbReference>
<dbReference type="Gene3D" id="1.10.10.10">
    <property type="entry name" value="Winged helix-like DNA-binding domain superfamily/Winged helix DNA-binding domain"/>
    <property type="match status" value="1"/>
</dbReference>
<accession>A0A3E0VE99</accession>
<gene>
    <name evidence="5" type="ORF">B7R54_02580</name>
</gene>
<dbReference type="InterPro" id="IPR000524">
    <property type="entry name" value="Tscrpt_reg_HTH_GntR"/>
</dbReference>
<comment type="caution">
    <text evidence="5">The sequence shown here is derived from an EMBL/GenBank/DDBJ whole genome shotgun (WGS) entry which is preliminary data.</text>
</comment>
<organism evidence="5 6">
    <name type="scientific">Subtercola boreus</name>
    <dbReference type="NCBI Taxonomy" id="120213"/>
    <lineage>
        <taxon>Bacteria</taxon>
        <taxon>Bacillati</taxon>
        <taxon>Actinomycetota</taxon>
        <taxon>Actinomycetes</taxon>
        <taxon>Micrococcales</taxon>
        <taxon>Microbacteriaceae</taxon>
        <taxon>Subtercola</taxon>
    </lineage>
</organism>
<keyword evidence="1" id="KW-0805">Transcription regulation</keyword>
<dbReference type="AlphaFoldDB" id="A0A3E0VE99"/>
<dbReference type="GO" id="GO:0003677">
    <property type="term" value="F:DNA binding"/>
    <property type="evidence" value="ECO:0007669"/>
    <property type="project" value="UniProtKB-KW"/>
</dbReference>
<feature type="domain" description="HTH gntR-type" evidence="4">
    <location>
        <begin position="125"/>
        <end position="192"/>
    </location>
</feature>
<evidence type="ECO:0000256" key="2">
    <source>
        <dbReference type="ARBA" id="ARBA00023125"/>
    </source>
</evidence>
<keyword evidence="6" id="KW-1185">Reference proteome</keyword>
<dbReference type="InterPro" id="IPR036388">
    <property type="entry name" value="WH-like_DNA-bd_sf"/>
</dbReference>
<dbReference type="SUPFAM" id="SSF64288">
    <property type="entry name" value="Chorismate lyase-like"/>
    <property type="match status" value="1"/>
</dbReference>
<dbReference type="GO" id="GO:0045892">
    <property type="term" value="P:negative regulation of DNA-templated transcription"/>
    <property type="evidence" value="ECO:0007669"/>
    <property type="project" value="TreeGrafter"/>
</dbReference>
<keyword evidence="3" id="KW-0804">Transcription</keyword>
<dbReference type="Pfam" id="PF00392">
    <property type="entry name" value="GntR"/>
    <property type="match status" value="1"/>
</dbReference>
<evidence type="ECO:0000313" key="5">
    <source>
        <dbReference type="EMBL" id="RFA08232.1"/>
    </source>
</evidence>
<dbReference type="PANTHER" id="PTHR44846:SF1">
    <property type="entry name" value="MANNOSYL-D-GLYCERATE TRANSPORT_METABOLISM SYSTEM REPRESSOR MNGR-RELATED"/>
    <property type="match status" value="1"/>
</dbReference>
<evidence type="ECO:0000256" key="3">
    <source>
        <dbReference type="ARBA" id="ARBA00023163"/>
    </source>
</evidence>
<keyword evidence="2" id="KW-0238">DNA-binding</keyword>